<name>A0A1G5S4N4_PSEXY</name>
<gene>
    <name evidence="2" type="ORF">SAMN02910350_02760</name>
</gene>
<keyword evidence="1" id="KW-0472">Membrane</keyword>
<dbReference type="EMBL" id="FMWK01000020">
    <property type="protein sequence ID" value="SCZ81325.1"/>
    <property type="molecule type" value="Genomic_DNA"/>
</dbReference>
<proteinExistence type="predicted"/>
<sequence length="161" mass="18033">MLIVLEGLAMSFWLLLICVVGIAKDGPVGLVNFYEKDAQERVVELGLTTKEKIKKAATISGIALIVPLITAVPAVVYLLNGVTGFWNCFIQLLCIYMIMNLFDRFFIDEWWVNHTKAWIIPGTEDLMPYVNGKVRIRKWVASLIMFPVLAAIIAGVIQAFT</sequence>
<feature type="transmembrane region" description="Helical" evidence="1">
    <location>
        <begin position="12"/>
        <end position="35"/>
    </location>
</feature>
<feature type="transmembrane region" description="Helical" evidence="1">
    <location>
        <begin position="84"/>
        <end position="102"/>
    </location>
</feature>
<accession>A0A1G5S4N4</accession>
<keyword evidence="1" id="KW-0812">Transmembrane</keyword>
<dbReference type="AlphaFoldDB" id="A0A1G5S4N4"/>
<evidence type="ECO:0000313" key="2">
    <source>
        <dbReference type="EMBL" id="SCZ81325.1"/>
    </source>
</evidence>
<organism evidence="2 3">
    <name type="scientific">Pseudobutyrivibrio xylanivorans</name>
    <dbReference type="NCBI Taxonomy" id="185007"/>
    <lineage>
        <taxon>Bacteria</taxon>
        <taxon>Bacillati</taxon>
        <taxon>Bacillota</taxon>
        <taxon>Clostridia</taxon>
        <taxon>Lachnospirales</taxon>
        <taxon>Lachnospiraceae</taxon>
        <taxon>Pseudobutyrivibrio</taxon>
    </lineage>
</organism>
<keyword evidence="1" id="KW-1133">Transmembrane helix</keyword>
<reference evidence="2 3" key="1">
    <citation type="submission" date="2016-10" db="EMBL/GenBank/DDBJ databases">
        <authorList>
            <person name="de Groot N.N."/>
        </authorList>
    </citation>
    <scope>NUCLEOTIDE SEQUENCE [LARGE SCALE GENOMIC DNA]</scope>
    <source>
        <strain evidence="2 3">DSM 10317</strain>
    </source>
</reference>
<evidence type="ECO:0000256" key="1">
    <source>
        <dbReference type="SAM" id="Phobius"/>
    </source>
</evidence>
<evidence type="ECO:0000313" key="3">
    <source>
        <dbReference type="Proteomes" id="UP000199428"/>
    </source>
</evidence>
<feature type="transmembrane region" description="Helical" evidence="1">
    <location>
        <begin position="56"/>
        <end position="78"/>
    </location>
</feature>
<protein>
    <submittedName>
        <fullName evidence="2">Uncharacterized protein</fullName>
    </submittedName>
</protein>
<dbReference type="RefSeq" id="WP_090164178.1">
    <property type="nucleotide sequence ID" value="NZ_FMWK01000020.1"/>
</dbReference>
<feature type="transmembrane region" description="Helical" evidence="1">
    <location>
        <begin position="139"/>
        <end position="160"/>
    </location>
</feature>
<dbReference type="Proteomes" id="UP000199428">
    <property type="component" value="Unassembled WGS sequence"/>
</dbReference>